<dbReference type="Gene3D" id="4.10.240.10">
    <property type="entry name" value="Zn(2)-C6 fungal-type DNA-binding domain"/>
    <property type="match status" value="1"/>
</dbReference>
<dbReference type="GO" id="GO:0005634">
    <property type="term" value="C:nucleus"/>
    <property type="evidence" value="ECO:0007669"/>
    <property type="project" value="UniProtKB-SubCell"/>
</dbReference>
<dbReference type="SMART" id="SM00066">
    <property type="entry name" value="GAL4"/>
    <property type="match status" value="1"/>
</dbReference>
<evidence type="ECO:0000256" key="3">
    <source>
        <dbReference type="ARBA" id="ARBA00023242"/>
    </source>
</evidence>
<evidence type="ECO:0000256" key="4">
    <source>
        <dbReference type="SAM" id="MobiDB-lite"/>
    </source>
</evidence>
<keyword evidence="2" id="KW-0479">Metal-binding</keyword>
<dbReference type="InterPro" id="IPR007219">
    <property type="entry name" value="XnlR_reg_dom"/>
</dbReference>
<feature type="compositionally biased region" description="Basic and acidic residues" evidence="4">
    <location>
        <begin position="100"/>
        <end position="110"/>
    </location>
</feature>
<proteinExistence type="predicted"/>
<dbReference type="GO" id="GO:0008270">
    <property type="term" value="F:zinc ion binding"/>
    <property type="evidence" value="ECO:0007669"/>
    <property type="project" value="InterPro"/>
</dbReference>
<dbReference type="InterPro" id="IPR036864">
    <property type="entry name" value="Zn2-C6_fun-type_DNA-bd_sf"/>
</dbReference>
<evidence type="ECO:0000259" key="5">
    <source>
        <dbReference type="PROSITE" id="PS50048"/>
    </source>
</evidence>
<feature type="compositionally biased region" description="Low complexity" evidence="4">
    <location>
        <begin position="87"/>
        <end position="96"/>
    </location>
</feature>
<feature type="compositionally biased region" description="Low complexity" evidence="4">
    <location>
        <begin position="652"/>
        <end position="661"/>
    </location>
</feature>
<dbReference type="EMBL" id="ML996703">
    <property type="protein sequence ID" value="KAF2397331.1"/>
    <property type="molecule type" value="Genomic_DNA"/>
</dbReference>
<evidence type="ECO:0000313" key="7">
    <source>
        <dbReference type="Proteomes" id="UP000799640"/>
    </source>
</evidence>
<evidence type="ECO:0000256" key="1">
    <source>
        <dbReference type="ARBA" id="ARBA00004123"/>
    </source>
</evidence>
<dbReference type="PROSITE" id="PS00463">
    <property type="entry name" value="ZN2_CY6_FUNGAL_1"/>
    <property type="match status" value="1"/>
</dbReference>
<reference evidence="6" key="1">
    <citation type="journal article" date="2020" name="Stud. Mycol.">
        <title>101 Dothideomycetes genomes: a test case for predicting lifestyles and emergence of pathogens.</title>
        <authorList>
            <person name="Haridas S."/>
            <person name="Albert R."/>
            <person name="Binder M."/>
            <person name="Bloem J."/>
            <person name="Labutti K."/>
            <person name="Salamov A."/>
            <person name="Andreopoulos B."/>
            <person name="Baker S."/>
            <person name="Barry K."/>
            <person name="Bills G."/>
            <person name="Bluhm B."/>
            <person name="Cannon C."/>
            <person name="Castanera R."/>
            <person name="Culley D."/>
            <person name="Daum C."/>
            <person name="Ezra D."/>
            <person name="Gonzalez J."/>
            <person name="Henrissat B."/>
            <person name="Kuo A."/>
            <person name="Liang C."/>
            <person name="Lipzen A."/>
            <person name="Lutzoni F."/>
            <person name="Magnuson J."/>
            <person name="Mondo S."/>
            <person name="Nolan M."/>
            <person name="Ohm R."/>
            <person name="Pangilinan J."/>
            <person name="Park H.-J."/>
            <person name="Ramirez L."/>
            <person name="Alfaro M."/>
            <person name="Sun H."/>
            <person name="Tritt A."/>
            <person name="Yoshinaga Y."/>
            <person name="Zwiers L.-H."/>
            <person name="Turgeon B."/>
            <person name="Goodwin S."/>
            <person name="Spatafora J."/>
            <person name="Crous P."/>
            <person name="Grigoriev I."/>
        </authorList>
    </citation>
    <scope>NUCLEOTIDE SEQUENCE</scope>
    <source>
        <strain evidence="6">CBS 262.69</strain>
    </source>
</reference>
<organism evidence="6 7">
    <name type="scientific">Trichodelitschia bisporula</name>
    <dbReference type="NCBI Taxonomy" id="703511"/>
    <lineage>
        <taxon>Eukaryota</taxon>
        <taxon>Fungi</taxon>
        <taxon>Dikarya</taxon>
        <taxon>Ascomycota</taxon>
        <taxon>Pezizomycotina</taxon>
        <taxon>Dothideomycetes</taxon>
        <taxon>Dothideomycetes incertae sedis</taxon>
        <taxon>Phaeotrichales</taxon>
        <taxon>Phaeotrichaceae</taxon>
        <taxon>Trichodelitschia</taxon>
    </lineage>
</organism>
<dbReference type="InterPro" id="IPR001138">
    <property type="entry name" value="Zn2Cys6_DnaBD"/>
</dbReference>
<dbReference type="CDD" id="cd12148">
    <property type="entry name" value="fungal_TF_MHR"/>
    <property type="match status" value="1"/>
</dbReference>
<comment type="subcellular location">
    <subcellularLocation>
        <location evidence="1">Nucleus</location>
    </subcellularLocation>
</comment>
<dbReference type="SUPFAM" id="SSF57701">
    <property type="entry name" value="Zn2/Cys6 DNA-binding domain"/>
    <property type="match status" value="1"/>
</dbReference>
<protein>
    <recommendedName>
        <fullName evidence="5">Zn(2)-C6 fungal-type domain-containing protein</fullName>
    </recommendedName>
</protein>
<keyword evidence="7" id="KW-1185">Reference proteome</keyword>
<dbReference type="PANTHER" id="PTHR31001:SF49">
    <property type="entry name" value="ZN(II)2CYS6 TRANSCRIPTION FACTOR (EUROFUNG)"/>
    <property type="match status" value="1"/>
</dbReference>
<feature type="region of interest" description="Disordered" evidence="4">
    <location>
        <begin position="75"/>
        <end position="119"/>
    </location>
</feature>
<sequence length="697" mass="78351">MSSSAAIQKRARQQLSCTFCRAGKLRCDRKLPCDQCTKRARSGACAYLAPPPKKKQSRNTKDRIAHLEGLVVQLMSQGGGPTPETTPPSQSQGSSESEMEERKEAVRTEPDANGFGQMKISNGETCYVGSAHWEAILESIAEVKEALQDDDDEHEPDPEAETPDTLQLLMLGVPASVTRADLLREIPAKSVCDTLLWHWFNSNDPAMPAIHRPTFLSEYEQLWKEPKRLPTMWLALFFNILTLGCRIVQHINLGQHSAEAEFGSADRYQNLAAAALALGDYMRLRKYTVEALLTHASCEYMKQPELPTRIWMLTALLIRVALRMGYHRDPSHYPNITPFEGEMRRRCWVIIYTYDVLGSFQLALPGMARHIQADIGPPSNLLDTDFGPETKELPPSRPFNELSAVSYCLTKCHYTRIFADASEISHAVNLPDYDEVERLDAALQKIYDDTPPILKFRPLDQSILDPPALIFNRFKLELLSHKTRCILHRRYLIDDLPDPRMRASRRICVESAMKLLDHLITTYDAAREGGQLSIVRSFMASLSSHDFLLAAMVLCLELNAVSKPSFAAIRDDWADVGEMKRLLHTAYSVYKHPFGSEAEAEKARRAMAVMLRRLDGESSVRAVGSANELDVPESPEPPSVPQTQMQAPTSQPGPDLLLMQPQQPQPTEFYLLGPEPEYYEPIGGMISPSQVPDWVCF</sequence>
<evidence type="ECO:0000256" key="2">
    <source>
        <dbReference type="ARBA" id="ARBA00022723"/>
    </source>
</evidence>
<feature type="domain" description="Zn(2)-C6 fungal-type" evidence="5">
    <location>
        <begin position="16"/>
        <end position="47"/>
    </location>
</feature>
<feature type="region of interest" description="Disordered" evidence="4">
    <location>
        <begin position="622"/>
        <end position="661"/>
    </location>
</feature>
<dbReference type="PANTHER" id="PTHR31001">
    <property type="entry name" value="UNCHARACTERIZED TRANSCRIPTIONAL REGULATORY PROTEIN"/>
    <property type="match status" value="1"/>
</dbReference>
<dbReference type="GO" id="GO:0000981">
    <property type="term" value="F:DNA-binding transcription factor activity, RNA polymerase II-specific"/>
    <property type="evidence" value="ECO:0007669"/>
    <property type="project" value="InterPro"/>
</dbReference>
<dbReference type="InterPro" id="IPR050613">
    <property type="entry name" value="Sec_Metabolite_Reg"/>
</dbReference>
<dbReference type="SMART" id="SM00906">
    <property type="entry name" value="Fungal_trans"/>
    <property type="match status" value="1"/>
</dbReference>
<dbReference type="CDD" id="cd00067">
    <property type="entry name" value="GAL4"/>
    <property type="match status" value="1"/>
</dbReference>
<dbReference type="GO" id="GO:0003677">
    <property type="term" value="F:DNA binding"/>
    <property type="evidence" value="ECO:0007669"/>
    <property type="project" value="InterPro"/>
</dbReference>
<dbReference type="OrthoDB" id="9996127at2759"/>
<dbReference type="GO" id="GO:0006351">
    <property type="term" value="P:DNA-templated transcription"/>
    <property type="evidence" value="ECO:0007669"/>
    <property type="project" value="InterPro"/>
</dbReference>
<dbReference type="PROSITE" id="PS50048">
    <property type="entry name" value="ZN2_CY6_FUNGAL_2"/>
    <property type="match status" value="1"/>
</dbReference>
<dbReference type="AlphaFoldDB" id="A0A6G1HN54"/>
<dbReference type="Proteomes" id="UP000799640">
    <property type="component" value="Unassembled WGS sequence"/>
</dbReference>
<keyword evidence="3" id="KW-0539">Nucleus</keyword>
<evidence type="ECO:0000313" key="6">
    <source>
        <dbReference type="EMBL" id="KAF2397331.1"/>
    </source>
</evidence>
<dbReference type="Pfam" id="PF04082">
    <property type="entry name" value="Fungal_trans"/>
    <property type="match status" value="1"/>
</dbReference>
<gene>
    <name evidence="6" type="ORF">EJ06DRAFT_481729</name>
</gene>
<accession>A0A6G1HN54</accession>
<name>A0A6G1HN54_9PEZI</name>